<dbReference type="InterPro" id="IPR036875">
    <property type="entry name" value="Znf_CCHC_sf"/>
</dbReference>
<reference evidence="7" key="2">
    <citation type="journal article" date="2024" name="Plant">
        <title>Genomic evolution and insights into agronomic trait innovations of Sesamum species.</title>
        <authorList>
            <person name="Miao H."/>
            <person name="Wang L."/>
            <person name="Qu L."/>
            <person name="Liu H."/>
            <person name="Sun Y."/>
            <person name="Le M."/>
            <person name="Wang Q."/>
            <person name="Wei S."/>
            <person name="Zheng Y."/>
            <person name="Lin W."/>
            <person name="Duan Y."/>
            <person name="Cao H."/>
            <person name="Xiong S."/>
            <person name="Wang X."/>
            <person name="Wei L."/>
            <person name="Li C."/>
            <person name="Ma Q."/>
            <person name="Ju M."/>
            <person name="Zhao R."/>
            <person name="Li G."/>
            <person name="Mu C."/>
            <person name="Tian Q."/>
            <person name="Mei H."/>
            <person name="Zhang T."/>
            <person name="Gao T."/>
            <person name="Zhang H."/>
        </authorList>
    </citation>
    <scope>NUCLEOTIDE SEQUENCE</scope>
    <source>
        <strain evidence="7">KEN1</strain>
    </source>
</reference>
<keyword evidence="1" id="KW-0479">Metal-binding</keyword>
<evidence type="ECO:0000256" key="1">
    <source>
        <dbReference type="ARBA" id="ARBA00022723"/>
    </source>
</evidence>
<feature type="compositionally biased region" description="Low complexity" evidence="4">
    <location>
        <begin position="43"/>
        <end position="52"/>
    </location>
</feature>
<dbReference type="GO" id="GO:0003676">
    <property type="term" value="F:nucleic acid binding"/>
    <property type="evidence" value="ECO:0007669"/>
    <property type="project" value="InterPro"/>
</dbReference>
<feature type="region of interest" description="Disordered" evidence="4">
    <location>
        <begin position="19"/>
        <end position="61"/>
    </location>
</feature>
<feature type="domain" description="Integrase catalytic" evidence="6">
    <location>
        <begin position="167"/>
        <end position="333"/>
    </location>
</feature>
<dbReference type="InterPro" id="IPR036397">
    <property type="entry name" value="RNaseH_sf"/>
</dbReference>
<keyword evidence="3" id="KW-0862">Zinc</keyword>
<protein>
    <submittedName>
        <fullName evidence="7">Retrovirus-related Pol polyprotein from transposon TNT 1-94</fullName>
    </submittedName>
</protein>
<dbReference type="InterPro" id="IPR043502">
    <property type="entry name" value="DNA/RNA_pol_sf"/>
</dbReference>
<evidence type="ECO:0000256" key="3">
    <source>
        <dbReference type="PROSITE-ProRule" id="PRU00047"/>
    </source>
</evidence>
<reference evidence="7" key="1">
    <citation type="submission" date="2020-06" db="EMBL/GenBank/DDBJ databases">
        <authorList>
            <person name="Li T."/>
            <person name="Hu X."/>
            <person name="Zhang T."/>
            <person name="Song X."/>
            <person name="Zhang H."/>
            <person name="Dai N."/>
            <person name="Sheng W."/>
            <person name="Hou X."/>
            <person name="Wei L."/>
        </authorList>
    </citation>
    <scope>NUCLEOTIDE SEQUENCE</scope>
    <source>
        <strain evidence="7">KEN1</strain>
        <tissue evidence="7">Leaf</tissue>
    </source>
</reference>
<dbReference type="GO" id="GO:0016787">
    <property type="term" value="F:hydrolase activity"/>
    <property type="evidence" value="ECO:0007669"/>
    <property type="project" value="UniProtKB-KW"/>
</dbReference>
<dbReference type="SMART" id="SM00343">
    <property type="entry name" value="ZnF_C2HC"/>
    <property type="match status" value="1"/>
</dbReference>
<evidence type="ECO:0000256" key="2">
    <source>
        <dbReference type="ARBA" id="ARBA00022801"/>
    </source>
</evidence>
<accession>A0AAW2XLE3</accession>
<dbReference type="GO" id="GO:0008270">
    <property type="term" value="F:zinc ion binding"/>
    <property type="evidence" value="ECO:0007669"/>
    <property type="project" value="UniProtKB-KW"/>
</dbReference>
<proteinExistence type="predicted"/>
<dbReference type="InterPro" id="IPR013103">
    <property type="entry name" value="RVT_2"/>
</dbReference>
<dbReference type="AlphaFoldDB" id="A0AAW2XLE3"/>
<evidence type="ECO:0000259" key="6">
    <source>
        <dbReference type="PROSITE" id="PS50994"/>
    </source>
</evidence>
<dbReference type="Gene3D" id="3.30.420.10">
    <property type="entry name" value="Ribonuclease H-like superfamily/Ribonuclease H"/>
    <property type="match status" value="1"/>
</dbReference>
<feature type="domain" description="CCHC-type" evidence="5">
    <location>
        <begin position="70"/>
        <end position="85"/>
    </location>
</feature>
<name>A0AAW2XLE3_9LAMI</name>
<dbReference type="PANTHER" id="PTHR42648">
    <property type="entry name" value="TRANSPOSASE, PUTATIVE-RELATED"/>
    <property type="match status" value="1"/>
</dbReference>
<dbReference type="PROSITE" id="PS50994">
    <property type="entry name" value="INTEGRASE"/>
    <property type="match status" value="1"/>
</dbReference>
<feature type="compositionally biased region" description="Basic residues" evidence="4">
    <location>
        <begin position="19"/>
        <end position="33"/>
    </location>
</feature>
<dbReference type="GO" id="GO:0015074">
    <property type="term" value="P:DNA integration"/>
    <property type="evidence" value="ECO:0007669"/>
    <property type="project" value="InterPro"/>
</dbReference>
<dbReference type="Pfam" id="PF00098">
    <property type="entry name" value="zf-CCHC"/>
    <property type="match status" value="1"/>
</dbReference>
<comment type="caution">
    <text evidence="7">The sequence shown here is derived from an EMBL/GenBank/DDBJ whole genome shotgun (WGS) entry which is preliminary data.</text>
</comment>
<dbReference type="PROSITE" id="PS50158">
    <property type="entry name" value="ZF_CCHC"/>
    <property type="match status" value="1"/>
</dbReference>
<dbReference type="Pfam" id="PF07727">
    <property type="entry name" value="RVT_2"/>
    <property type="match status" value="1"/>
</dbReference>
<keyword evidence="2" id="KW-0378">Hydrolase</keyword>
<dbReference type="SUPFAM" id="SSF57756">
    <property type="entry name" value="Retrovirus zinc finger-like domains"/>
    <property type="match status" value="1"/>
</dbReference>
<dbReference type="SUPFAM" id="SSF56672">
    <property type="entry name" value="DNA/RNA polymerases"/>
    <property type="match status" value="1"/>
</dbReference>
<dbReference type="EMBL" id="JACGWN010000004">
    <property type="protein sequence ID" value="KAL0453692.1"/>
    <property type="molecule type" value="Genomic_DNA"/>
</dbReference>
<dbReference type="PANTHER" id="PTHR42648:SF27">
    <property type="entry name" value="RNA-DIRECTED DNA POLYMERASE"/>
    <property type="match status" value="1"/>
</dbReference>
<evidence type="ECO:0000259" key="5">
    <source>
        <dbReference type="PROSITE" id="PS50158"/>
    </source>
</evidence>
<keyword evidence="3" id="KW-0863">Zinc-finger</keyword>
<organism evidence="7">
    <name type="scientific">Sesamum latifolium</name>
    <dbReference type="NCBI Taxonomy" id="2727402"/>
    <lineage>
        <taxon>Eukaryota</taxon>
        <taxon>Viridiplantae</taxon>
        <taxon>Streptophyta</taxon>
        <taxon>Embryophyta</taxon>
        <taxon>Tracheophyta</taxon>
        <taxon>Spermatophyta</taxon>
        <taxon>Magnoliopsida</taxon>
        <taxon>eudicotyledons</taxon>
        <taxon>Gunneridae</taxon>
        <taxon>Pentapetalae</taxon>
        <taxon>asterids</taxon>
        <taxon>lamiids</taxon>
        <taxon>Lamiales</taxon>
        <taxon>Pedaliaceae</taxon>
        <taxon>Sesamum</taxon>
    </lineage>
</organism>
<sequence>MTHKSELAVLVGEALTSKAKGKGARRWKRKKGKGTAIATTSCTGGAPAAPTGKGKGKVGGSQRSRANDVCMHCQGMGHWKRECPQLLSNPSMFVVEVNMISNSASWVLDTGCGAHICNDLQVLERSRKDKEVGRLKESRNRQFGSSTNLRVLSKGKDDQEALCWTKRDCQRSIGLVHSDVCGPLSTPARGGFSYFITFTDDHSQYGYVYLMRYKSEAFGRFKVYRLEVESQTGRKMKALRSDRGGEYLSGEFIDYLKENGILSEWTPPGMQQLNGMAERRNRTLLDMVRSMMSFTELPPSFWGYPLETAAEFLNIAPSKTVPQTPYEIWHGKLASYKYIGYSKETVGYYFYDPVEQKIFNSRNAVFLEKDFPSDSRRDEVLFEESSEEPQHDSTTSFEPQVHTDGVPVLRRSTRKSRVPERYGFVGLTSQLDNNPKTYGEAMSDIDSDKWLEAMKFEMDSMGSNQVWTLVDLPKGVRPVGCKWVYKHKPGADGEVTAFKARLVEKGYTQRPGVDFEKTYSPVAMAKSIRILLAIAAWYDYEIWQMDVKMAFLNGFVEKKIFMDQLEGFTAVGEEQKVCHLQRSIYGLKQDSRSWNTCFDEVIRGYDFIKNYYDPCIYKKISGSSVAYLVLYVDDILPIRNDVKMLGDIKAWLSTQFSMKDMGEASYILGIKIYTDGSRRMLGLTQSSYIEKVLKRFKMEHSKRGLLPMRHGVKFSKKQSPKTDEELKRMLNFPYASAVGSIQ</sequence>
<feature type="region of interest" description="Disordered" evidence="4">
    <location>
        <begin position="379"/>
        <end position="406"/>
    </location>
</feature>
<dbReference type="Pfam" id="PF25597">
    <property type="entry name" value="SH3_retrovirus"/>
    <property type="match status" value="1"/>
</dbReference>
<evidence type="ECO:0000256" key="4">
    <source>
        <dbReference type="SAM" id="MobiDB-lite"/>
    </source>
</evidence>
<dbReference type="SUPFAM" id="SSF53098">
    <property type="entry name" value="Ribonuclease H-like"/>
    <property type="match status" value="1"/>
</dbReference>
<evidence type="ECO:0000313" key="7">
    <source>
        <dbReference type="EMBL" id="KAL0453692.1"/>
    </source>
</evidence>
<gene>
    <name evidence="7" type="ORF">Slati_1347300</name>
</gene>
<dbReference type="InterPro" id="IPR057670">
    <property type="entry name" value="SH3_retrovirus"/>
</dbReference>
<dbReference type="InterPro" id="IPR012337">
    <property type="entry name" value="RNaseH-like_sf"/>
</dbReference>
<dbReference type="Pfam" id="PF00665">
    <property type="entry name" value="rve"/>
    <property type="match status" value="1"/>
</dbReference>
<dbReference type="InterPro" id="IPR001878">
    <property type="entry name" value="Znf_CCHC"/>
</dbReference>
<dbReference type="InterPro" id="IPR001584">
    <property type="entry name" value="Integrase_cat-core"/>
</dbReference>
<dbReference type="Gene3D" id="4.10.60.10">
    <property type="entry name" value="Zinc finger, CCHC-type"/>
    <property type="match status" value="1"/>
</dbReference>
<dbReference type="InterPro" id="IPR039537">
    <property type="entry name" value="Retrotran_Ty1/copia-like"/>
</dbReference>